<gene>
    <name evidence="2" type="ORF">AB0K40_19890</name>
</gene>
<keyword evidence="1" id="KW-0812">Transmembrane</keyword>
<dbReference type="Proteomes" id="UP001552427">
    <property type="component" value="Unassembled WGS sequence"/>
</dbReference>
<name>A0ABV3H5H4_9ACTN</name>
<feature type="transmembrane region" description="Helical" evidence="1">
    <location>
        <begin position="24"/>
        <end position="46"/>
    </location>
</feature>
<feature type="transmembrane region" description="Helical" evidence="1">
    <location>
        <begin position="237"/>
        <end position="260"/>
    </location>
</feature>
<dbReference type="PANTHER" id="PTHR43471">
    <property type="entry name" value="ABC TRANSPORTER PERMEASE"/>
    <property type="match status" value="1"/>
</dbReference>
<feature type="transmembrane region" description="Helical" evidence="1">
    <location>
        <begin position="212"/>
        <end position="231"/>
    </location>
</feature>
<dbReference type="RefSeq" id="WP_364451687.1">
    <property type="nucleotide sequence ID" value="NZ_JBFARM010000005.1"/>
</dbReference>
<keyword evidence="3" id="KW-1185">Reference proteome</keyword>
<dbReference type="EMBL" id="JBFARM010000005">
    <property type="protein sequence ID" value="MEV4287775.1"/>
    <property type="molecule type" value="Genomic_DNA"/>
</dbReference>
<accession>A0ABV3H5H4</accession>
<feature type="transmembrane region" description="Helical" evidence="1">
    <location>
        <begin position="176"/>
        <end position="200"/>
    </location>
</feature>
<keyword evidence="1" id="KW-0472">Membrane</keyword>
<protein>
    <submittedName>
        <fullName evidence="2">ABC transporter permease subunit</fullName>
    </submittedName>
</protein>
<evidence type="ECO:0000256" key="1">
    <source>
        <dbReference type="SAM" id="Phobius"/>
    </source>
</evidence>
<reference evidence="2 3" key="1">
    <citation type="submission" date="2024-06" db="EMBL/GenBank/DDBJ databases">
        <title>The Natural Products Discovery Center: Release of the First 8490 Sequenced Strains for Exploring Actinobacteria Biosynthetic Diversity.</title>
        <authorList>
            <person name="Kalkreuter E."/>
            <person name="Kautsar S.A."/>
            <person name="Yang D."/>
            <person name="Bader C.D."/>
            <person name="Teijaro C.N."/>
            <person name="Fluegel L."/>
            <person name="Davis C.M."/>
            <person name="Simpson J.R."/>
            <person name="Lauterbach L."/>
            <person name="Steele A.D."/>
            <person name="Gui C."/>
            <person name="Meng S."/>
            <person name="Li G."/>
            <person name="Viehrig K."/>
            <person name="Ye F."/>
            <person name="Su P."/>
            <person name="Kiefer A.F."/>
            <person name="Nichols A."/>
            <person name="Cepeda A.J."/>
            <person name="Yan W."/>
            <person name="Fan B."/>
            <person name="Jiang Y."/>
            <person name="Adhikari A."/>
            <person name="Zheng C.-J."/>
            <person name="Schuster L."/>
            <person name="Cowan T.M."/>
            <person name="Smanski M.J."/>
            <person name="Chevrette M.G."/>
            <person name="De Carvalho L.P.S."/>
            <person name="Shen B."/>
        </authorList>
    </citation>
    <scope>NUCLEOTIDE SEQUENCE [LARGE SCALE GENOMIC DNA]</scope>
    <source>
        <strain evidence="2 3">NPDC049574</strain>
    </source>
</reference>
<keyword evidence="1" id="KW-1133">Transmembrane helix</keyword>
<evidence type="ECO:0000313" key="2">
    <source>
        <dbReference type="EMBL" id="MEV4287775.1"/>
    </source>
</evidence>
<comment type="caution">
    <text evidence="2">The sequence shown here is derived from an EMBL/GenBank/DDBJ whole genome shotgun (WGS) entry which is preliminary data.</text>
</comment>
<proteinExistence type="predicted"/>
<dbReference type="Pfam" id="PF12679">
    <property type="entry name" value="ABC2_membrane_2"/>
    <property type="match status" value="1"/>
</dbReference>
<organism evidence="2 3">
    <name type="scientific">Nonomuraea bangladeshensis</name>
    <dbReference type="NCBI Taxonomy" id="404385"/>
    <lineage>
        <taxon>Bacteria</taxon>
        <taxon>Bacillati</taxon>
        <taxon>Actinomycetota</taxon>
        <taxon>Actinomycetes</taxon>
        <taxon>Streptosporangiales</taxon>
        <taxon>Streptosporangiaceae</taxon>
        <taxon>Nonomuraea</taxon>
    </lineage>
</organism>
<evidence type="ECO:0000313" key="3">
    <source>
        <dbReference type="Proteomes" id="UP001552427"/>
    </source>
</evidence>
<sequence length="271" mass="28904">MINRHRVQALMRKDWRELARNKQVIAPLVILPLVFVILMPGAVLLLGSDPGLLTTMVAGLGGFLDNLPVRALPAGYSAEQLTVYAIIVYFMAPLFLLIPVMVASLTASSSFVGEKERGTIEGLLYTPLTDRELVLGKVLASVIPSVLLTWASFLVYTVLVNALGASLMGGVFFPTWTWVISVLALAPLVAFLATCLIVAISGRSTTMQGAQGTVVLIVLPVLALIVGQATGLVLFDAWIAGIAAAALLVIDVAVFLAVVGRFRREPIITRL</sequence>
<feature type="transmembrane region" description="Helical" evidence="1">
    <location>
        <begin position="86"/>
        <end position="113"/>
    </location>
</feature>